<feature type="region of interest" description="Disordered" evidence="1">
    <location>
        <begin position="164"/>
        <end position="208"/>
    </location>
</feature>
<dbReference type="CDD" id="cd00303">
    <property type="entry name" value="retropepsin_like"/>
    <property type="match status" value="1"/>
</dbReference>
<accession>A0A8S9L4H5</accession>
<dbReference type="InterPro" id="IPR021109">
    <property type="entry name" value="Peptidase_aspartic_dom_sf"/>
</dbReference>
<evidence type="ECO:0008006" key="3">
    <source>
        <dbReference type="Google" id="ProtNLM"/>
    </source>
</evidence>
<organism evidence="2">
    <name type="scientific">Brassica cretica</name>
    <name type="common">Mustard</name>
    <dbReference type="NCBI Taxonomy" id="69181"/>
    <lineage>
        <taxon>Eukaryota</taxon>
        <taxon>Viridiplantae</taxon>
        <taxon>Streptophyta</taxon>
        <taxon>Embryophyta</taxon>
        <taxon>Tracheophyta</taxon>
        <taxon>Spermatophyta</taxon>
        <taxon>Magnoliopsida</taxon>
        <taxon>eudicotyledons</taxon>
        <taxon>Gunneridae</taxon>
        <taxon>Pentapetalae</taxon>
        <taxon>rosids</taxon>
        <taxon>malvids</taxon>
        <taxon>Brassicales</taxon>
        <taxon>Brassicaceae</taxon>
        <taxon>Brassiceae</taxon>
        <taxon>Brassica</taxon>
    </lineage>
</organism>
<gene>
    <name evidence="2" type="ORF">F2Q70_00026044</name>
</gene>
<dbReference type="PANTHER" id="PTHR33067:SF31">
    <property type="entry name" value="RNA-DIRECTED DNA POLYMERASE"/>
    <property type="match status" value="1"/>
</dbReference>
<proteinExistence type="predicted"/>
<evidence type="ECO:0000256" key="1">
    <source>
        <dbReference type="SAM" id="MobiDB-lite"/>
    </source>
</evidence>
<reference evidence="2" key="1">
    <citation type="submission" date="2019-12" db="EMBL/GenBank/DDBJ databases">
        <title>Genome sequencing and annotation of Brassica cretica.</title>
        <authorList>
            <person name="Studholme D.J."/>
            <person name="Sarris P.F."/>
        </authorList>
    </citation>
    <scope>NUCLEOTIDE SEQUENCE</scope>
    <source>
        <strain evidence="2">PFS-102/07</strain>
        <tissue evidence="2">Leaf</tissue>
    </source>
</reference>
<feature type="compositionally biased region" description="Basic residues" evidence="1">
    <location>
        <begin position="199"/>
        <end position="208"/>
    </location>
</feature>
<sequence>MTPIVTKQESVRSDHIRGSYENGMKAACLVQLGKLVSWMASVGLTRQMGELDGFGRSNLPNGLVRGREAGRRRFQSRKFDEFRRITLVSIDARSRKLIDERQSKPIDSFSRTSIDDTYGVDRILQCRKDYDSRGVRSKTPTSAQPCLCQNRSMPKIDVTCLNALRPQPKPSANPPETTSTNSDDAAEPIEVDKAPMGRTLRKRNGKVPKHLKGEAHEKEMESFQKRVFRIPFEKPFEETYFTNRLWMFFRETRETEEDIRRMFCEAREKMKSRITLKKKSDPEKFAVPCTVKGIEFPHALCDTGVSVSILPRVMTDHLGLTVEPSKESFTFVDCSQRSSGGIVRDLEVHIGNALVPVDFHDLDIKLKWNSSMFLGRAFLSTVGAVCNMHTNQL</sequence>
<evidence type="ECO:0000313" key="2">
    <source>
        <dbReference type="EMBL" id="KAF2601645.1"/>
    </source>
</evidence>
<dbReference type="AlphaFoldDB" id="A0A8S9L4H5"/>
<dbReference type="Gene3D" id="2.40.70.10">
    <property type="entry name" value="Acid Proteases"/>
    <property type="match status" value="1"/>
</dbReference>
<name>A0A8S9L4H5_BRACR</name>
<feature type="compositionally biased region" description="Polar residues" evidence="1">
    <location>
        <begin position="174"/>
        <end position="183"/>
    </location>
</feature>
<dbReference type="PANTHER" id="PTHR33067">
    <property type="entry name" value="RNA-DIRECTED DNA POLYMERASE-RELATED"/>
    <property type="match status" value="1"/>
</dbReference>
<protein>
    <recommendedName>
        <fullName evidence="3">Aspartic peptidase DDI1-type domain-containing protein</fullName>
    </recommendedName>
</protein>
<dbReference type="EMBL" id="QGKY02000094">
    <property type="protein sequence ID" value="KAF2601645.1"/>
    <property type="molecule type" value="Genomic_DNA"/>
</dbReference>
<comment type="caution">
    <text evidence="2">The sequence shown here is derived from an EMBL/GenBank/DDBJ whole genome shotgun (WGS) entry which is preliminary data.</text>
</comment>